<dbReference type="EMBL" id="JAGKQM010000016">
    <property type="protein sequence ID" value="KAH0875696.1"/>
    <property type="molecule type" value="Genomic_DNA"/>
</dbReference>
<dbReference type="Proteomes" id="UP000824890">
    <property type="component" value="Unassembled WGS sequence"/>
</dbReference>
<accession>A0ABQ7Z6A7</accession>
<name>A0ABQ7Z6A7_BRANA</name>
<protein>
    <submittedName>
        <fullName evidence="1">Uncharacterized protein</fullName>
    </submittedName>
</protein>
<proteinExistence type="predicted"/>
<organism evidence="1 2">
    <name type="scientific">Brassica napus</name>
    <name type="common">Rape</name>
    <dbReference type="NCBI Taxonomy" id="3708"/>
    <lineage>
        <taxon>Eukaryota</taxon>
        <taxon>Viridiplantae</taxon>
        <taxon>Streptophyta</taxon>
        <taxon>Embryophyta</taxon>
        <taxon>Tracheophyta</taxon>
        <taxon>Spermatophyta</taxon>
        <taxon>Magnoliopsida</taxon>
        <taxon>eudicotyledons</taxon>
        <taxon>Gunneridae</taxon>
        <taxon>Pentapetalae</taxon>
        <taxon>rosids</taxon>
        <taxon>malvids</taxon>
        <taxon>Brassicales</taxon>
        <taxon>Brassicaceae</taxon>
        <taxon>Brassiceae</taxon>
        <taxon>Brassica</taxon>
    </lineage>
</organism>
<comment type="caution">
    <text evidence="1">The sequence shown here is derived from an EMBL/GenBank/DDBJ whole genome shotgun (WGS) entry which is preliminary data.</text>
</comment>
<keyword evidence="2" id="KW-1185">Reference proteome</keyword>
<evidence type="ECO:0000313" key="2">
    <source>
        <dbReference type="Proteomes" id="UP000824890"/>
    </source>
</evidence>
<gene>
    <name evidence="1" type="ORF">HID58_073058</name>
</gene>
<sequence>MAWDCSAWDRTYTLFLEERHECYYVLKGRAFGRSLRCSFQGDNNPGYDIHGTFMLITLLYGSCTGDDNNREYDRPEARASQLPVLGWLLLEMQKDQQPLTVSSVLNLCMVQMFRRKGAMAKSHARLSFPA</sequence>
<evidence type="ECO:0000313" key="1">
    <source>
        <dbReference type="EMBL" id="KAH0875696.1"/>
    </source>
</evidence>
<reference evidence="1 2" key="1">
    <citation type="submission" date="2021-05" db="EMBL/GenBank/DDBJ databases">
        <title>Genome Assembly of Synthetic Allotetraploid Brassica napus Reveals Homoeologous Exchanges between Subgenomes.</title>
        <authorList>
            <person name="Davis J.T."/>
        </authorList>
    </citation>
    <scope>NUCLEOTIDE SEQUENCE [LARGE SCALE GENOMIC DNA]</scope>
    <source>
        <strain evidence="2">cv. Da-Ae</strain>
        <tissue evidence="1">Seedling</tissue>
    </source>
</reference>